<feature type="transmembrane region" description="Helical" evidence="2">
    <location>
        <begin position="570"/>
        <end position="594"/>
    </location>
</feature>
<name>A0A067C2X8_SAPPC</name>
<dbReference type="PANTHER" id="PTHR12994:SF17">
    <property type="entry name" value="LD30995P"/>
    <property type="match status" value="1"/>
</dbReference>
<dbReference type="Proteomes" id="UP000030745">
    <property type="component" value="Unassembled WGS sequence"/>
</dbReference>
<dbReference type="KEGG" id="spar:SPRG_12923"/>
<keyword evidence="5" id="KW-1185">Reference proteome</keyword>
<dbReference type="VEuPathDB" id="FungiDB:SPRG_12923"/>
<dbReference type="RefSeq" id="XP_012208141.1">
    <property type="nucleotide sequence ID" value="XM_012352751.1"/>
</dbReference>
<dbReference type="PANTHER" id="PTHR12994">
    <property type="entry name" value="SECERNIN"/>
    <property type="match status" value="1"/>
</dbReference>
<dbReference type="InterPro" id="IPR005322">
    <property type="entry name" value="Peptidase_C69"/>
</dbReference>
<dbReference type="GeneID" id="24134839"/>
<keyword evidence="2" id="KW-0812">Transmembrane</keyword>
<organism evidence="4 5">
    <name type="scientific">Saprolegnia parasitica (strain CBS 223.65)</name>
    <dbReference type="NCBI Taxonomy" id="695850"/>
    <lineage>
        <taxon>Eukaryota</taxon>
        <taxon>Sar</taxon>
        <taxon>Stramenopiles</taxon>
        <taxon>Oomycota</taxon>
        <taxon>Saprolegniomycetes</taxon>
        <taxon>Saprolegniales</taxon>
        <taxon>Saprolegniaceae</taxon>
        <taxon>Saprolegnia</taxon>
    </lineage>
</organism>
<evidence type="ECO:0000256" key="2">
    <source>
        <dbReference type="SAM" id="Phobius"/>
    </source>
</evidence>
<feature type="signal peptide" evidence="3">
    <location>
        <begin position="1"/>
        <end position="17"/>
    </location>
</feature>
<evidence type="ECO:0000256" key="1">
    <source>
        <dbReference type="ARBA" id="ARBA00005705"/>
    </source>
</evidence>
<dbReference type="AlphaFoldDB" id="A0A067C2X8"/>
<sequence length="606" mass="66330">MLCALPLLLLACVAVDACTVIAVTKGASADGASLTAHTDDTGGGAVDLRVAHVPAKDHAPNASRPVYDYTAGYPRLVAHERGPHYAPTEGQSPMVPLGFIPQVAHTYAYFDQVYGLMNEAQLSIAESTCSARTVGWPASKPYGYNLFSIAELSKLALERCDSARCAIHTMGDAAVQYGFYSTDSGEPSAPGYDDSSETLVIADKYGETWVFHVLTGPQNASAVWAAQRVPDGHVTAVANFFTIRTLNLSDSDTFLASPNVESFAQEMGWWHPTDGPLDFTKAYAQPVDGPVVPLYGGRRLWRIFDTFAPSLGLDPTLGSLPETPTYPFSVKPDAPVTLNAVMELLKDHYEGTPYDMTKGVAAGPFGSPLRYDSPAHGVSGGWERSISMHRTLYSFVHQVFPGKASPGFIWYGQGAPHGTVYIPFSSAQTSVPTPYLLGTQSRFDPGSLWWVHAFVNNWCALRFDVMNADVRRVARKLQESLLATAPTIDAQAFASWQHTAADNLLREWWALAWRLVSTYSDGYATTGEGPNEMRAIGYPAWWLQATEYREWPDQSFQPPPTTQLETSSVVISRMLCVVYGGVGLVLGMVLMYRLQTNRRLHYLRLD</sequence>
<dbReference type="GO" id="GO:0006508">
    <property type="term" value="P:proteolysis"/>
    <property type="evidence" value="ECO:0007669"/>
    <property type="project" value="InterPro"/>
</dbReference>
<keyword evidence="2" id="KW-0472">Membrane</keyword>
<dbReference type="GO" id="GO:0070004">
    <property type="term" value="F:cysteine-type exopeptidase activity"/>
    <property type="evidence" value="ECO:0007669"/>
    <property type="project" value="InterPro"/>
</dbReference>
<feature type="chain" id="PRO_5001634055" description="Peptidase" evidence="3">
    <location>
        <begin position="18"/>
        <end position="606"/>
    </location>
</feature>
<comment type="similarity">
    <text evidence="1">Belongs to the peptidase C69 family. Secernin subfamily.</text>
</comment>
<evidence type="ECO:0000313" key="4">
    <source>
        <dbReference type="EMBL" id="KDO21142.1"/>
    </source>
</evidence>
<dbReference type="OMA" id="WVASHIY"/>
<dbReference type="OrthoDB" id="5175656at2759"/>
<dbReference type="Pfam" id="PF03577">
    <property type="entry name" value="Peptidase_C69"/>
    <property type="match status" value="1"/>
</dbReference>
<proteinExistence type="inferred from homology"/>
<accession>A0A067C2X8</accession>
<dbReference type="EMBL" id="KK583294">
    <property type="protein sequence ID" value="KDO21142.1"/>
    <property type="molecule type" value="Genomic_DNA"/>
</dbReference>
<keyword evidence="2" id="KW-1133">Transmembrane helix</keyword>
<keyword evidence="3" id="KW-0732">Signal</keyword>
<dbReference type="GO" id="GO:0016805">
    <property type="term" value="F:dipeptidase activity"/>
    <property type="evidence" value="ECO:0007669"/>
    <property type="project" value="InterPro"/>
</dbReference>
<evidence type="ECO:0000256" key="3">
    <source>
        <dbReference type="SAM" id="SignalP"/>
    </source>
</evidence>
<evidence type="ECO:0000313" key="5">
    <source>
        <dbReference type="Proteomes" id="UP000030745"/>
    </source>
</evidence>
<dbReference type="STRING" id="695850.A0A067C2X8"/>
<protein>
    <recommendedName>
        <fullName evidence="6">Peptidase</fullName>
    </recommendedName>
</protein>
<gene>
    <name evidence="4" type="ORF">SPRG_12923</name>
</gene>
<reference evidence="4 5" key="1">
    <citation type="journal article" date="2013" name="PLoS Genet.">
        <title>Distinctive expansion of potential virulence genes in the genome of the oomycete fish pathogen Saprolegnia parasitica.</title>
        <authorList>
            <person name="Jiang R.H."/>
            <person name="de Bruijn I."/>
            <person name="Haas B.J."/>
            <person name="Belmonte R."/>
            <person name="Lobach L."/>
            <person name="Christie J."/>
            <person name="van den Ackerveken G."/>
            <person name="Bottin A."/>
            <person name="Bulone V."/>
            <person name="Diaz-Moreno S.M."/>
            <person name="Dumas B."/>
            <person name="Fan L."/>
            <person name="Gaulin E."/>
            <person name="Govers F."/>
            <person name="Grenville-Briggs L.J."/>
            <person name="Horner N.R."/>
            <person name="Levin J.Z."/>
            <person name="Mammella M."/>
            <person name="Meijer H.J."/>
            <person name="Morris P."/>
            <person name="Nusbaum C."/>
            <person name="Oome S."/>
            <person name="Phillips A.J."/>
            <person name="van Rooyen D."/>
            <person name="Rzeszutek E."/>
            <person name="Saraiva M."/>
            <person name="Secombes C.J."/>
            <person name="Seidl M.F."/>
            <person name="Snel B."/>
            <person name="Stassen J.H."/>
            <person name="Sykes S."/>
            <person name="Tripathy S."/>
            <person name="van den Berg H."/>
            <person name="Vega-Arreguin J.C."/>
            <person name="Wawra S."/>
            <person name="Young S.K."/>
            <person name="Zeng Q."/>
            <person name="Dieguez-Uribeondo J."/>
            <person name="Russ C."/>
            <person name="Tyler B.M."/>
            <person name="van West P."/>
        </authorList>
    </citation>
    <scope>NUCLEOTIDE SEQUENCE [LARGE SCALE GENOMIC DNA]</scope>
    <source>
        <strain evidence="4 5">CBS 223.65</strain>
    </source>
</reference>
<evidence type="ECO:0008006" key="6">
    <source>
        <dbReference type="Google" id="ProtNLM"/>
    </source>
</evidence>